<evidence type="ECO:0000313" key="4">
    <source>
        <dbReference type="Proteomes" id="UP000440224"/>
    </source>
</evidence>
<dbReference type="Gene3D" id="1.25.10.10">
    <property type="entry name" value="Leucine-rich Repeat Variant"/>
    <property type="match status" value="1"/>
</dbReference>
<keyword evidence="1" id="KW-0472">Membrane</keyword>
<name>A0A6N7PUF5_9BACT</name>
<dbReference type="SUPFAM" id="SSF48371">
    <property type="entry name" value="ARM repeat"/>
    <property type="match status" value="1"/>
</dbReference>
<evidence type="ECO:0000256" key="1">
    <source>
        <dbReference type="SAM" id="Phobius"/>
    </source>
</evidence>
<keyword evidence="1" id="KW-0812">Transmembrane</keyword>
<gene>
    <name evidence="3" type="ORF">GF068_27060</name>
</gene>
<reference evidence="3 4" key="1">
    <citation type="submission" date="2019-10" db="EMBL/GenBank/DDBJ databases">
        <title>A soil myxobacterium in the family Polyangiaceae.</title>
        <authorList>
            <person name="Li Y."/>
            <person name="Wang J."/>
        </authorList>
    </citation>
    <scope>NUCLEOTIDE SEQUENCE [LARGE SCALE GENOMIC DNA]</scope>
    <source>
        <strain evidence="3 4">DSM 14734</strain>
    </source>
</reference>
<dbReference type="EMBL" id="WJIE01000008">
    <property type="protein sequence ID" value="MRG95549.1"/>
    <property type="molecule type" value="Genomic_DNA"/>
</dbReference>
<dbReference type="InterPro" id="IPR011989">
    <property type="entry name" value="ARM-like"/>
</dbReference>
<feature type="transmembrane region" description="Helical" evidence="1">
    <location>
        <begin position="375"/>
        <end position="393"/>
    </location>
</feature>
<feature type="signal peptide" evidence="2">
    <location>
        <begin position="1"/>
        <end position="23"/>
    </location>
</feature>
<organism evidence="3 4">
    <name type="scientific">Polyangium spumosum</name>
    <dbReference type="NCBI Taxonomy" id="889282"/>
    <lineage>
        <taxon>Bacteria</taxon>
        <taxon>Pseudomonadati</taxon>
        <taxon>Myxococcota</taxon>
        <taxon>Polyangia</taxon>
        <taxon>Polyangiales</taxon>
        <taxon>Polyangiaceae</taxon>
        <taxon>Polyangium</taxon>
    </lineage>
</organism>
<dbReference type="AlphaFoldDB" id="A0A6N7PUF5"/>
<accession>A0A6N7PUF5</accession>
<comment type="caution">
    <text evidence="3">The sequence shown here is derived from an EMBL/GenBank/DDBJ whole genome shotgun (WGS) entry which is preliminary data.</text>
</comment>
<keyword evidence="1" id="KW-1133">Transmembrane helix</keyword>
<keyword evidence="4" id="KW-1185">Reference proteome</keyword>
<dbReference type="SMART" id="SM00567">
    <property type="entry name" value="EZ_HEAT"/>
    <property type="match status" value="2"/>
</dbReference>
<dbReference type="RefSeq" id="WP_153822367.1">
    <property type="nucleotide sequence ID" value="NZ_WJIE01000008.1"/>
</dbReference>
<dbReference type="OrthoDB" id="5509635at2"/>
<dbReference type="InterPro" id="IPR016024">
    <property type="entry name" value="ARM-type_fold"/>
</dbReference>
<feature type="chain" id="PRO_5026900367" description="HEAT repeat domain-containing protein" evidence="2">
    <location>
        <begin position="24"/>
        <end position="401"/>
    </location>
</feature>
<keyword evidence="2" id="KW-0732">Signal</keyword>
<sequence length="401" mass="42145">MLRARVSLLAPAFVALAPALAEAHTTPGGLTLHQMASAADVIAAARIERIGPEPRGTGPLPPVEARILELLREGDAKIGPIRFVPHRHADEAYVVGEEVLLFLERRREGAKDADVAPYESVEAIADRIVLVPASRATWIDATRAYAALGKGKRASDDPAALGRVTVTMLASSEPRITNFALRDLTLAGAVPLVGEADRPALLALLGDASRSATSRVGLLMELERRKLVEVGPLWIPLLRSARPIERAQVIRAAGARAFVPAVTAELVSILEKGERDAAVAAARALGIEGNEAAVEPLGRAVDHEPAELRFAALGSLRRVGSPRARDVLARVASSHPDPETKRVAATEQNLLAARPAAPPAAPPAGDDAGVRGMKGLLAAVVVVVLGAIAFFLYGKRKGKAE</sequence>
<dbReference type="InterPro" id="IPR004155">
    <property type="entry name" value="PBS_lyase_HEAT"/>
</dbReference>
<proteinExistence type="predicted"/>
<evidence type="ECO:0008006" key="5">
    <source>
        <dbReference type="Google" id="ProtNLM"/>
    </source>
</evidence>
<evidence type="ECO:0000313" key="3">
    <source>
        <dbReference type="EMBL" id="MRG95549.1"/>
    </source>
</evidence>
<dbReference type="Pfam" id="PF13646">
    <property type="entry name" value="HEAT_2"/>
    <property type="match status" value="1"/>
</dbReference>
<protein>
    <recommendedName>
        <fullName evidence="5">HEAT repeat domain-containing protein</fullName>
    </recommendedName>
</protein>
<dbReference type="Proteomes" id="UP000440224">
    <property type="component" value="Unassembled WGS sequence"/>
</dbReference>
<evidence type="ECO:0000256" key="2">
    <source>
        <dbReference type="SAM" id="SignalP"/>
    </source>
</evidence>